<dbReference type="EMBL" id="MU157839">
    <property type="protein sequence ID" value="KAF9530648.1"/>
    <property type="molecule type" value="Genomic_DNA"/>
</dbReference>
<dbReference type="Pfam" id="PF03070">
    <property type="entry name" value="TENA_THI-4"/>
    <property type="match status" value="1"/>
</dbReference>
<feature type="domain" description="Thiaminase-2/PQQC" evidence="2">
    <location>
        <begin position="256"/>
        <end position="368"/>
    </location>
</feature>
<dbReference type="InterPro" id="IPR016084">
    <property type="entry name" value="Haem_Oase-like_multi-hlx"/>
</dbReference>
<comment type="caution">
    <text evidence="3">The sequence shown here is derived from an EMBL/GenBank/DDBJ whole genome shotgun (WGS) entry which is preliminary data.</text>
</comment>
<reference evidence="3" key="1">
    <citation type="submission" date="2020-11" db="EMBL/GenBank/DDBJ databases">
        <authorList>
            <consortium name="DOE Joint Genome Institute"/>
            <person name="Ahrendt S."/>
            <person name="Riley R."/>
            <person name="Andreopoulos W."/>
            <person name="Labutti K."/>
            <person name="Pangilinan J."/>
            <person name="Ruiz-Duenas F.J."/>
            <person name="Barrasa J.M."/>
            <person name="Sanchez-Garcia M."/>
            <person name="Camarero S."/>
            <person name="Miyauchi S."/>
            <person name="Serrano A."/>
            <person name="Linde D."/>
            <person name="Babiker R."/>
            <person name="Drula E."/>
            <person name="Ayuso-Fernandez I."/>
            <person name="Pacheco R."/>
            <person name="Padilla G."/>
            <person name="Ferreira P."/>
            <person name="Barriuso J."/>
            <person name="Kellner H."/>
            <person name="Castanera R."/>
            <person name="Alfaro M."/>
            <person name="Ramirez L."/>
            <person name="Pisabarro A.G."/>
            <person name="Kuo A."/>
            <person name="Tritt A."/>
            <person name="Lipzen A."/>
            <person name="He G."/>
            <person name="Yan M."/>
            <person name="Ng V."/>
            <person name="Cullen D."/>
            <person name="Martin F."/>
            <person name="Rosso M.-N."/>
            <person name="Henrissat B."/>
            <person name="Hibbett D."/>
            <person name="Martinez A.T."/>
            <person name="Grigoriev I.V."/>
        </authorList>
    </citation>
    <scope>NUCLEOTIDE SEQUENCE</scope>
    <source>
        <strain evidence="3">CBS 506.95</strain>
    </source>
</reference>
<proteinExistence type="predicted"/>
<dbReference type="Gene3D" id="1.20.910.10">
    <property type="entry name" value="Heme oxygenase-like"/>
    <property type="match status" value="1"/>
</dbReference>
<dbReference type="GO" id="GO:0006772">
    <property type="term" value="P:thiamine metabolic process"/>
    <property type="evidence" value="ECO:0007669"/>
    <property type="project" value="UniProtKB-ARBA"/>
</dbReference>
<dbReference type="OrthoDB" id="2822608at2759"/>
<sequence>MAASHATNRPTFSLIMSPLRYLYARSLATLHPTTGHVNSELTASYRDIHSVVNRSLGPPLPSGHGNNFWQGITSRSHLKRAIKRRHKRVKPQVSSSLSSDQDVNVTDSSQSRSIPRILEEPDVDFEKIIVESGVHLCKPITENEVNIDDFSKSKHYIELSKVFESVTVLSRFAHGIQEIDCCATSPRCGASLDEIDEVYRDTIDRRRTIPASPADSDLVARLIHDTQSSPAWKALLRNNLCDKMNHAPATDERMLDSFRMYMIQDFFYLRRLPAYNAERSAAAQDMATYNQLADKIQRDVVYAKEFLEACTDPTQLNIRPSSIFNTPMAPVTKEYLDFMVKHAQSTNWVVGLVALIPCIQVSVEHTSREAASKLAWCI</sequence>
<name>A0A9P6EJ54_9AGAR</name>
<dbReference type="SUPFAM" id="SSF48613">
    <property type="entry name" value="Heme oxygenase-like"/>
    <property type="match status" value="1"/>
</dbReference>
<organism evidence="3 4">
    <name type="scientific">Crepidotus variabilis</name>
    <dbReference type="NCBI Taxonomy" id="179855"/>
    <lineage>
        <taxon>Eukaryota</taxon>
        <taxon>Fungi</taxon>
        <taxon>Dikarya</taxon>
        <taxon>Basidiomycota</taxon>
        <taxon>Agaricomycotina</taxon>
        <taxon>Agaricomycetes</taxon>
        <taxon>Agaricomycetidae</taxon>
        <taxon>Agaricales</taxon>
        <taxon>Agaricineae</taxon>
        <taxon>Crepidotaceae</taxon>
        <taxon>Crepidotus</taxon>
    </lineage>
</organism>
<feature type="region of interest" description="Disordered" evidence="1">
    <location>
        <begin position="87"/>
        <end position="112"/>
    </location>
</feature>
<evidence type="ECO:0000256" key="1">
    <source>
        <dbReference type="SAM" id="MobiDB-lite"/>
    </source>
</evidence>
<protein>
    <recommendedName>
        <fullName evidence="2">Thiaminase-2/PQQC domain-containing protein</fullName>
    </recommendedName>
</protein>
<keyword evidence="4" id="KW-1185">Reference proteome</keyword>
<evidence type="ECO:0000259" key="2">
    <source>
        <dbReference type="Pfam" id="PF03070"/>
    </source>
</evidence>
<accession>A0A9P6EJ54</accession>
<gene>
    <name evidence="3" type="ORF">CPB83DRAFT_850686</name>
</gene>
<evidence type="ECO:0000313" key="3">
    <source>
        <dbReference type="EMBL" id="KAF9530648.1"/>
    </source>
</evidence>
<feature type="compositionally biased region" description="Polar residues" evidence="1">
    <location>
        <begin position="100"/>
        <end position="112"/>
    </location>
</feature>
<evidence type="ECO:0000313" key="4">
    <source>
        <dbReference type="Proteomes" id="UP000807306"/>
    </source>
</evidence>
<dbReference type="Proteomes" id="UP000807306">
    <property type="component" value="Unassembled WGS sequence"/>
</dbReference>
<dbReference type="InterPro" id="IPR004305">
    <property type="entry name" value="Thiaminase-2/PQQC"/>
</dbReference>
<dbReference type="AlphaFoldDB" id="A0A9P6EJ54"/>